<dbReference type="Proteomes" id="UP000235994">
    <property type="component" value="Unassembled WGS sequence"/>
</dbReference>
<keyword evidence="4" id="KW-1185">Reference proteome</keyword>
<dbReference type="InterPro" id="IPR042100">
    <property type="entry name" value="Bug_dom1"/>
</dbReference>
<feature type="signal peptide" evidence="2">
    <location>
        <begin position="1"/>
        <end position="26"/>
    </location>
</feature>
<dbReference type="Pfam" id="PF03401">
    <property type="entry name" value="TctC"/>
    <property type="match status" value="1"/>
</dbReference>
<evidence type="ECO:0000313" key="3">
    <source>
        <dbReference type="EMBL" id="PND34706.1"/>
    </source>
</evidence>
<organism evidence="3 4">
    <name type="scientific">Achromobacter pulmonis</name>
    <dbReference type="NCBI Taxonomy" id="1389932"/>
    <lineage>
        <taxon>Bacteria</taxon>
        <taxon>Pseudomonadati</taxon>
        <taxon>Pseudomonadota</taxon>
        <taxon>Betaproteobacteria</taxon>
        <taxon>Burkholderiales</taxon>
        <taxon>Alcaligenaceae</taxon>
        <taxon>Achromobacter</taxon>
    </lineage>
</organism>
<dbReference type="InterPro" id="IPR005064">
    <property type="entry name" value="BUG"/>
</dbReference>
<evidence type="ECO:0000256" key="2">
    <source>
        <dbReference type="SAM" id="SignalP"/>
    </source>
</evidence>
<dbReference type="SUPFAM" id="SSF53850">
    <property type="entry name" value="Periplasmic binding protein-like II"/>
    <property type="match status" value="1"/>
</dbReference>
<dbReference type="PANTHER" id="PTHR42928">
    <property type="entry name" value="TRICARBOXYLATE-BINDING PROTEIN"/>
    <property type="match status" value="1"/>
</dbReference>
<dbReference type="Gene3D" id="3.40.190.10">
    <property type="entry name" value="Periplasmic binding protein-like II"/>
    <property type="match status" value="1"/>
</dbReference>
<dbReference type="EMBL" id="POQS01000002">
    <property type="protein sequence ID" value="PND34706.1"/>
    <property type="molecule type" value="Genomic_DNA"/>
</dbReference>
<sequence length="327" mass="34429">MHTRRRRLLAAMGALAGLPLARAVRAADSSWPAQPLRLILPYAAGGPTDVLARAVAQHVARQLGQPVIVENKTGASGNIAGESVARARPDGYTLLYHSSGLAISPALYRQLPYDPLRDFAPVALTASIPLVLMTTRNLPAANTAEFIAYLKARPDALSYGTGGVGNITHLSVALFLHATGTRAVGIPFKGTNPAMVAMLGGQVQFMVDAISSALPYIRDGRVKALAVTGAQRSAALPQVPTLREAGLKDLTMNTWQGVLAPAATPQPAILRLNQALAEAVRDPAIAGPFTAQGVDLRSSSPAEFQAYLGQEVRRWGDAVRMAGIQPE</sequence>
<gene>
    <name evidence="3" type="ORF">C1I89_11060</name>
</gene>
<dbReference type="Gene3D" id="3.40.190.150">
    <property type="entry name" value="Bordetella uptake gene, domain 1"/>
    <property type="match status" value="1"/>
</dbReference>
<name>A0A2N8KMM6_9BURK</name>
<accession>A0A2N8KMM6</accession>
<dbReference type="CDD" id="cd13578">
    <property type="entry name" value="PBP2_Bug27"/>
    <property type="match status" value="1"/>
</dbReference>
<dbReference type="RefSeq" id="WP_102772765.1">
    <property type="nucleotide sequence ID" value="NZ_POQS01000002.1"/>
</dbReference>
<dbReference type="PIRSF" id="PIRSF017082">
    <property type="entry name" value="YflP"/>
    <property type="match status" value="1"/>
</dbReference>
<keyword evidence="2" id="KW-0732">Signal</keyword>
<evidence type="ECO:0000313" key="4">
    <source>
        <dbReference type="Proteomes" id="UP000235994"/>
    </source>
</evidence>
<feature type="chain" id="PRO_5014951464" evidence="2">
    <location>
        <begin position="27"/>
        <end position="327"/>
    </location>
</feature>
<dbReference type="PANTHER" id="PTHR42928:SF5">
    <property type="entry name" value="BLR1237 PROTEIN"/>
    <property type="match status" value="1"/>
</dbReference>
<comment type="caution">
    <text evidence="3">The sequence shown here is derived from an EMBL/GenBank/DDBJ whole genome shotgun (WGS) entry which is preliminary data.</text>
</comment>
<protein>
    <submittedName>
        <fullName evidence="3">LacI family transcriptional regulator</fullName>
    </submittedName>
</protein>
<dbReference type="AlphaFoldDB" id="A0A2N8KMM6"/>
<evidence type="ECO:0000256" key="1">
    <source>
        <dbReference type="ARBA" id="ARBA00006987"/>
    </source>
</evidence>
<reference evidence="3 4" key="1">
    <citation type="submission" date="2018-01" db="EMBL/GenBank/DDBJ databases">
        <title>The draft genome of an aniline degradation strain ANB-1.</title>
        <authorList>
            <person name="Zhang L."/>
            <person name="Jiang J."/>
        </authorList>
    </citation>
    <scope>NUCLEOTIDE SEQUENCE [LARGE SCALE GENOMIC DNA]</scope>
    <source>
        <strain evidence="3 4">ANB-1</strain>
    </source>
</reference>
<proteinExistence type="inferred from homology"/>
<comment type="similarity">
    <text evidence="1">Belongs to the UPF0065 (bug) family.</text>
</comment>